<comment type="caution">
    <text evidence="9">The sequence shown here is derived from an EMBL/GenBank/DDBJ whole genome shotgun (WGS) entry which is preliminary data.</text>
</comment>
<feature type="transmembrane region" description="Helical" evidence="6">
    <location>
        <begin position="65"/>
        <end position="85"/>
    </location>
</feature>
<feature type="domain" description="EamA" evidence="8">
    <location>
        <begin position="13"/>
        <end position="145"/>
    </location>
</feature>
<dbReference type="GO" id="GO:0022857">
    <property type="term" value="F:transmembrane transporter activity"/>
    <property type="evidence" value="ECO:0007669"/>
    <property type="project" value="InterPro"/>
</dbReference>
<feature type="transmembrane region" description="Helical" evidence="6">
    <location>
        <begin position="206"/>
        <end position="227"/>
    </location>
</feature>
<feature type="transmembrane region" description="Helical" evidence="6">
    <location>
        <begin position="239"/>
        <end position="258"/>
    </location>
</feature>
<evidence type="ECO:0000256" key="6">
    <source>
        <dbReference type="RuleBase" id="RU363077"/>
    </source>
</evidence>
<feature type="transmembrane region" description="Helical" evidence="6">
    <location>
        <begin position="134"/>
        <end position="154"/>
    </location>
</feature>
<evidence type="ECO:0000256" key="2">
    <source>
        <dbReference type="ARBA" id="ARBA00007635"/>
    </source>
</evidence>
<feature type="transmembrane region" description="Helical" evidence="6">
    <location>
        <begin position="39"/>
        <end position="58"/>
    </location>
</feature>
<protein>
    <recommendedName>
        <fullName evidence="6">WAT1-related protein</fullName>
    </recommendedName>
</protein>
<gene>
    <name evidence="9" type="ORF">O6P43_002935</name>
</gene>
<feature type="region of interest" description="Disordered" evidence="7">
    <location>
        <begin position="325"/>
        <end position="346"/>
    </location>
</feature>
<keyword evidence="3 6" id="KW-0812">Transmembrane</keyword>
<dbReference type="SUPFAM" id="SSF103481">
    <property type="entry name" value="Multidrug resistance efflux transporter EmrE"/>
    <property type="match status" value="2"/>
</dbReference>
<dbReference type="GO" id="GO:0016020">
    <property type="term" value="C:membrane"/>
    <property type="evidence" value="ECO:0007669"/>
    <property type="project" value="UniProtKB-SubCell"/>
</dbReference>
<evidence type="ECO:0000256" key="1">
    <source>
        <dbReference type="ARBA" id="ARBA00004141"/>
    </source>
</evidence>
<keyword evidence="10" id="KW-1185">Reference proteome</keyword>
<evidence type="ECO:0000256" key="3">
    <source>
        <dbReference type="ARBA" id="ARBA00022692"/>
    </source>
</evidence>
<dbReference type="InterPro" id="IPR000620">
    <property type="entry name" value="EamA_dom"/>
</dbReference>
<dbReference type="AlphaFoldDB" id="A0AAD7QEU0"/>
<reference evidence="9" key="1">
    <citation type="journal article" date="2023" name="Science">
        <title>Elucidation of the pathway for biosynthesis of saponin adjuvants from the soapbark tree.</title>
        <authorList>
            <person name="Reed J."/>
            <person name="Orme A."/>
            <person name="El-Demerdash A."/>
            <person name="Owen C."/>
            <person name="Martin L.B.B."/>
            <person name="Misra R.C."/>
            <person name="Kikuchi S."/>
            <person name="Rejzek M."/>
            <person name="Martin A.C."/>
            <person name="Harkess A."/>
            <person name="Leebens-Mack J."/>
            <person name="Louveau T."/>
            <person name="Stephenson M.J."/>
            <person name="Osbourn A."/>
        </authorList>
    </citation>
    <scope>NUCLEOTIDE SEQUENCE</scope>
    <source>
        <strain evidence="9">S10</strain>
    </source>
</reference>
<feature type="transmembrane region" description="Helical" evidence="6">
    <location>
        <begin position="97"/>
        <end position="122"/>
    </location>
</feature>
<comment type="subcellular location">
    <subcellularLocation>
        <location evidence="1 6">Membrane</location>
        <topology evidence="1 6">Multi-pass membrane protein</topology>
    </subcellularLocation>
</comment>
<feature type="transmembrane region" description="Helical" evidence="6">
    <location>
        <begin position="174"/>
        <end position="194"/>
    </location>
</feature>
<accession>A0AAD7QEU0</accession>
<dbReference type="Pfam" id="PF00892">
    <property type="entry name" value="EamA"/>
    <property type="match status" value="1"/>
</dbReference>
<feature type="transmembrane region" description="Helical" evidence="6">
    <location>
        <begin position="7"/>
        <end position="27"/>
    </location>
</feature>
<dbReference type="EMBL" id="JARAOO010000002">
    <property type="protein sequence ID" value="KAJ7979546.1"/>
    <property type="molecule type" value="Genomic_DNA"/>
</dbReference>
<evidence type="ECO:0000256" key="4">
    <source>
        <dbReference type="ARBA" id="ARBA00022989"/>
    </source>
</evidence>
<comment type="similarity">
    <text evidence="2 6">Belongs to the drug/metabolite transporter (DMT) superfamily. Plant drug/metabolite exporter (P-DME) (TC 2.A.7.4) family.</text>
</comment>
<evidence type="ECO:0000256" key="7">
    <source>
        <dbReference type="SAM" id="MobiDB-lite"/>
    </source>
</evidence>
<evidence type="ECO:0000313" key="10">
    <source>
        <dbReference type="Proteomes" id="UP001163823"/>
    </source>
</evidence>
<dbReference type="KEGG" id="qsa:O6P43_002935"/>
<evidence type="ECO:0000259" key="8">
    <source>
        <dbReference type="Pfam" id="PF00892"/>
    </source>
</evidence>
<dbReference type="InterPro" id="IPR037185">
    <property type="entry name" value="EmrE-like"/>
</dbReference>
<dbReference type="InterPro" id="IPR030184">
    <property type="entry name" value="WAT1-related"/>
</dbReference>
<sequence>MGGWEGYVLAMAMIGLQIHYAALSLFTRAALLKGMSPRVFLVYRQAIATLALLPVVCFSKRRSSLRISLGLKSFSLMFVTSLIGITTNQSAYFEGLYLASATIAGALLNLIPAVTFVIATLIGFEKVDLRSWGSIAKIIGTLFCVGGAITMTLLKGQNLLKTELVFGMGGGQNWLLGCTFLLTCSVCWSIWMIMQVPVSASCPDQLHSTIWMCFMATLQSAIFALLFEYDQPQAWNLGSILELSCCLYAGIGFAISFFVQTWCISKRGPLFCAMFTPLCTVVTAMAGAMFLHEEFLLGGLAVIVGLYTVLWGKAKDLGEIKQGAEPSPEIDQTHLEEPLLSDGPTV</sequence>
<proteinExistence type="inferred from homology"/>
<keyword evidence="4 6" id="KW-1133">Transmembrane helix</keyword>
<dbReference type="PANTHER" id="PTHR31218">
    <property type="entry name" value="WAT1-RELATED PROTEIN"/>
    <property type="match status" value="1"/>
</dbReference>
<organism evidence="9 10">
    <name type="scientific">Quillaja saponaria</name>
    <name type="common">Soap bark tree</name>
    <dbReference type="NCBI Taxonomy" id="32244"/>
    <lineage>
        <taxon>Eukaryota</taxon>
        <taxon>Viridiplantae</taxon>
        <taxon>Streptophyta</taxon>
        <taxon>Embryophyta</taxon>
        <taxon>Tracheophyta</taxon>
        <taxon>Spermatophyta</taxon>
        <taxon>Magnoliopsida</taxon>
        <taxon>eudicotyledons</taxon>
        <taxon>Gunneridae</taxon>
        <taxon>Pentapetalae</taxon>
        <taxon>rosids</taxon>
        <taxon>fabids</taxon>
        <taxon>Fabales</taxon>
        <taxon>Quillajaceae</taxon>
        <taxon>Quillaja</taxon>
    </lineage>
</organism>
<dbReference type="Proteomes" id="UP001163823">
    <property type="component" value="Chromosome 2"/>
</dbReference>
<evidence type="ECO:0000313" key="9">
    <source>
        <dbReference type="EMBL" id="KAJ7979546.1"/>
    </source>
</evidence>
<feature type="transmembrane region" description="Helical" evidence="6">
    <location>
        <begin position="270"/>
        <end position="289"/>
    </location>
</feature>
<evidence type="ECO:0000256" key="5">
    <source>
        <dbReference type="ARBA" id="ARBA00023136"/>
    </source>
</evidence>
<keyword evidence="5 6" id="KW-0472">Membrane</keyword>
<name>A0AAD7QEU0_QUISA</name>
<feature type="transmembrane region" description="Helical" evidence="6">
    <location>
        <begin position="295"/>
        <end position="312"/>
    </location>
</feature>